<protein>
    <submittedName>
        <fullName evidence="9">Peptide/nickel transport system permease protein</fullName>
    </submittedName>
</protein>
<sequence length="315" mass="33759">MNTVIGTILASIWQIALTVFIAVSVSFFALALVPGDPVDIRLGPLAKIPAAQREQIRIELGLNEPLWQQYLTHLKNLLTGNLGYSYNQHLEVSTIIARQAGHTLQLATVALCLAVTLVLLGQALLRYKKPWGQPAGLRDKIFNLVNVILTATPNYWLGFLLLMLFSVWLKWLPSGGVGSWQAIILPAVTLALPVAGVLGQLVNTELNAVENTQFALSSRARGVSRARFAWSHGTLHAVPSVGAVTVNIIGSVLGGAILVETVFARPGLGRVALDAVLARDMPVVLGLVALSALVFAVLSQLLGTLITLTTKRRGH</sequence>
<dbReference type="Gene3D" id="1.10.3720.10">
    <property type="entry name" value="MetI-like"/>
    <property type="match status" value="1"/>
</dbReference>
<dbReference type="GO" id="GO:0055085">
    <property type="term" value="P:transmembrane transport"/>
    <property type="evidence" value="ECO:0007669"/>
    <property type="project" value="InterPro"/>
</dbReference>
<evidence type="ECO:0000256" key="1">
    <source>
        <dbReference type="ARBA" id="ARBA00004651"/>
    </source>
</evidence>
<comment type="caution">
    <text evidence="9">The sequence shown here is derived from an EMBL/GenBank/DDBJ whole genome shotgun (WGS) entry which is preliminary data.</text>
</comment>
<dbReference type="Pfam" id="PF19300">
    <property type="entry name" value="BPD_transp_1_N"/>
    <property type="match status" value="1"/>
</dbReference>
<dbReference type="GO" id="GO:0005886">
    <property type="term" value="C:plasma membrane"/>
    <property type="evidence" value="ECO:0007669"/>
    <property type="project" value="UniProtKB-SubCell"/>
</dbReference>
<feature type="transmembrane region" description="Helical" evidence="7">
    <location>
        <begin position="12"/>
        <end position="33"/>
    </location>
</feature>
<keyword evidence="3" id="KW-1003">Cell membrane</keyword>
<feature type="domain" description="ABC transmembrane type-1" evidence="8">
    <location>
        <begin position="100"/>
        <end position="306"/>
    </location>
</feature>
<dbReference type="InterPro" id="IPR000515">
    <property type="entry name" value="MetI-like"/>
</dbReference>
<dbReference type="CDD" id="cd06261">
    <property type="entry name" value="TM_PBP2"/>
    <property type="match status" value="1"/>
</dbReference>
<keyword evidence="5 7" id="KW-1133">Transmembrane helix</keyword>
<gene>
    <name evidence="9" type="ORF">F5897_000127</name>
</gene>
<evidence type="ECO:0000256" key="4">
    <source>
        <dbReference type="ARBA" id="ARBA00022692"/>
    </source>
</evidence>
<comment type="subcellular location">
    <subcellularLocation>
        <location evidence="1 7">Cell membrane</location>
        <topology evidence="1 7">Multi-pass membrane protein</topology>
    </subcellularLocation>
</comment>
<organism evidence="9 10">
    <name type="scientific">Canibacter oris</name>
    <dbReference type="NCBI Taxonomy" id="1365628"/>
    <lineage>
        <taxon>Bacteria</taxon>
        <taxon>Bacillati</taxon>
        <taxon>Actinomycetota</taxon>
        <taxon>Actinomycetes</taxon>
        <taxon>Micrococcales</taxon>
        <taxon>Microbacteriaceae</taxon>
        <taxon>Canibacter</taxon>
    </lineage>
</organism>
<evidence type="ECO:0000259" key="8">
    <source>
        <dbReference type="PROSITE" id="PS50928"/>
    </source>
</evidence>
<evidence type="ECO:0000256" key="6">
    <source>
        <dbReference type="ARBA" id="ARBA00023136"/>
    </source>
</evidence>
<evidence type="ECO:0000256" key="3">
    <source>
        <dbReference type="ARBA" id="ARBA00022475"/>
    </source>
</evidence>
<feature type="transmembrane region" description="Helical" evidence="7">
    <location>
        <begin position="104"/>
        <end position="125"/>
    </location>
</feature>
<dbReference type="PANTHER" id="PTHR43163:SF6">
    <property type="entry name" value="DIPEPTIDE TRANSPORT SYSTEM PERMEASE PROTEIN DPPB-RELATED"/>
    <property type="match status" value="1"/>
</dbReference>
<dbReference type="PROSITE" id="PS50928">
    <property type="entry name" value="ABC_TM1"/>
    <property type="match status" value="1"/>
</dbReference>
<evidence type="ECO:0000256" key="5">
    <source>
        <dbReference type="ARBA" id="ARBA00022989"/>
    </source>
</evidence>
<feature type="transmembrane region" description="Helical" evidence="7">
    <location>
        <begin position="145"/>
        <end position="168"/>
    </location>
</feature>
<evidence type="ECO:0000313" key="10">
    <source>
        <dbReference type="Proteomes" id="UP000571183"/>
    </source>
</evidence>
<dbReference type="SUPFAM" id="SSF161098">
    <property type="entry name" value="MetI-like"/>
    <property type="match status" value="1"/>
</dbReference>
<keyword evidence="10" id="KW-1185">Reference proteome</keyword>
<keyword evidence="4 7" id="KW-0812">Transmembrane</keyword>
<dbReference type="InterPro" id="IPR035906">
    <property type="entry name" value="MetI-like_sf"/>
</dbReference>
<dbReference type="EMBL" id="JACIFD010000001">
    <property type="protein sequence ID" value="MBB4070851.1"/>
    <property type="molecule type" value="Genomic_DNA"/>
</dbReference>
<reference evidence="9" key="1">
    <citation type="submission" date="2020-08" db="EMBL/GenBank/DDBJ databases">
        <title>Sequencing the genomes of 1000 actinobacteria strains.</title>
        <authorList>
            <person name="Klenk H.-P."/>
        </authorList>
    </citation>
    <scope>NUCLEOTIDE SEQUENCE [LARGE SCALE GENOMIC DNA]</scope>
    <source>
        <strain evidence="9">DSM 27064</strain>
    </source>
</reference>
<feature type="transmembrane region" description="Helical" evidence="7">
    <location>
        <begin position="283"/>
        <end position="308"/>
    </location>
</feature>
<feature type="transmembrane region" description="Helical" evidence="7">
    <location>
        <begin position="237"/>
        <end position="263"/>
    </location>
</feature>
<evidence type="ECO:0000256" key="7">
    <source>
        <dbReference type="RuleBase" id="RU363032"/>
    </source>
</evidence>
<dbReference type="RefSeq" id="WP_158608054.1">
    <property type="nucleotide sequence ID" value="NZ_JACIFD010000001.1"/>
</dbReference>
<comment type="similarity">
    <text evidence="7">Belongs to the binding-protein-dependent transport system permease family.</text>
</comment>
<name>A0A840DBH8_9MICO</name>
<dbReference type="AlphaFoldDB" id="A0A840DBH8"/>
<evidence type="ECO:0000256" key="2">
    <source>
        <dbReference type="ARBA" id="ARBA00022448"/>
    </source>
</evidence>
<proteinExistence type="inferred from homology"/>
<dbReference type="PANTHER" id="PTHR43163">
    <property type="entry name" value="DIPEPTIDE TRANSPORT SYSTEM PERMEASE PROTEIN DPPB-RELATED"/>
    <property type="match status" value="1"/>
</dbReference>
<dbReference type="Proteomes" id="UP000571183">
    <property type="component" value="Unassembled WGS sequence"/>
</dbReference>
<evidence type="ECO:0000313" key="9">
    <source>
        <dbReference type="EMBL" id="MBB4070851.1"/>
    </source>
</evidence>
<keyword evidence="2 7" id="KW-0813">Transport</keyword>
<dbReference type="Pfam" id="PF00528">
    <property type="entry name" value="BPD_transp_1"/>
    <property type="match status" value="1"/>
</dbReference>
<dbReference type="InterPro" id="IPR045621">
    <property type="entry name" value="BPD_transp_1_N"/>
</dbReference>
<keyword evidence="6 7" id="KW-0472">Membrane</keyword>
<feature type="transmembrane region" description="Helical" evidence="7">
    <location>
        <begin position="180"/>
        <end position="202"/>
    </location>
</feature>
<accession>A0A840DBH8</accession>